<organism evidence="1 2">
    <name type="scientific">Ohtaekwangia kribbensis</name>
    <dbReference type="NCBI Taxonomy" id="688913"/>
    <lineage>
        <taxon>Bacteria</taxon>
        <taxon>Pseudomonadati</taxon>
        <taxon>Bacteroidota</taxon>
        <taxon>Cytophagia</taxon>
        <taxon>Cytophagales</taxon>
        <taxon>Fulvivirgaceae</taxon>
        <taxon>Ohtaekwangia</taxon>
    </lineage>
</organism>
<comment type="caution">
    <text evidence="1">The sequence shown here is derived from an EMBL/GenBank/DDBJ whole genome shotgun (WGS) entry which is preliminary data.</text>
</comment>
<name>A0ABW3K0Q1_9BACT</name>
<gene>
    <name evidence="1" type="ORF">ACFQ21_08925</name>
</gene>
<protein>
    <submittedName>
        <fullName evidence="1">Uncharacterized protein</fullName>
    </submittedName>
</protein>
<keyword evidence="2" id="KW-1185">Reference proteome</keyword>
<evidence type="ECO:0000313" key="1">
    <source>
        <dbReference type="EMBL" id="MFD0999428.1"/>
    </source>
</evidence>
<proteinExistence type="predicted"/>
<sequence length="125" mass="14859">MKSNKEILDELGERIIKDCFDGYIKQVTSLRVKENPPAIFKEKCDFLKSLTDDQFSDLKKILRGSFEVSFFEFFKIFEENPRYKILYSEESNEVDLTKISEMLKAEHMIEGGWIDRFSEYSDEMK</sequence>
<dbReference type="RefSeq" id="WP_377577857.1">
    <property type="nucleotide sequence ID" value="NZ_JBHTKA010000001.1"/>
</dbReference>
<dbReference type="EMBL" id="JBHTKA010000001">
    <property type="protein sequence ID" value="MFD0999428.1"/>
    <property type="molecule type" value="Genomic_DNA"/>
</dbReference>
<dbReference type="Proteomes" id="UP001597112">
    <property type="component" value="Unassembled WGS sequence"/>
</dbReference>
<accession>A0ABW3K0Q1</accession>
<evidence type="ECO:0000313" key="2">
    <source>
        <dbReference type="Proteomes" id="UP001597112"/>
    </source>
</evidence>
<reference evidence="2" key="1">
    <citation type="journal article" date="2019" name="Int. J. Syst. Evol. Microbiol.">
        <title>The Global Catalogue of Microorganisms (GCM) 10K type strain sequencing project: providing services to taxonomists for standard genome sequencing and annotation.</title>
        <authorList>
            <consortium name="The Broad Institute Genomics Platform"/>
            <consortium name="The Broad Institute Genome Sequencing Center for Infectious Disease"/>
            <person name="Wu L."/>
            <person name="Ma J."/>
        </authorList>
    </citation>
    <scope>NUCLEOTIDE SEQUENCE [LARGE SCALE GENOMIC DNA]</scope>
    <source>
        <strain evidence="2">CCUG 58938</strain>
    </source>
</reference>